<dbReference type="EMBL" id="JAWDGP010005406">
    <property type="protein sequence ID" value="KAK3757149.1"/>
    <property type="molecule type" value="Genomic_DNA"/>
</dbReference>
<keyword evidence="4" id="KW-1185">Reference proteome</keyword>
<protein>
    <submittedName>
        <fullName evidence="1">Uncharacterized protein</fullName>
    </submittedName>
</protein>
<gene>
    <name evidence="2" type="ORF">RRG08_061434</name>
    <name evidence="3" type="ORF">RRG08_061471</name>
    <name evidence="1" type="ORF">RRG08_061501</name>
</gene>
<dbReference type="AlphaFoldDB" id="A0AAE0XRE1"/>
<dbReference type="Proteomes" id="UP001283361">
    <property type="component" value="Unassembled WGS sequence"/>
</dbReference>
<evidence type="ECO:0000313" key="4">
    <source>
        <dbReference type="Proteomes" id="UP001283361"/>
    </source>
</evidence>
<sequence>MIDEGLELIKHRIGTRVGLYNNALSSTSSAFAATTSPDDLSPLEIFYASTSSNIRSSESSLSDTGNSMTFVVDSRRAEMDSETDAVARRRYENSRVAKEKAVKRHREFMKNHIDQTLGGDDAYQPLSRYLHRTLREKATVEKLSSYNKKTPEEKDEEDEIFAKDNKRVCYLSSSYLVDGVWPIVDGLNKKRLIAGLLRKYFKRLPERKMVWSMADAERSVVGTIFSPVTASSLYEDNLQRLLLPSAFRFRMETQKINPRGGILAYVAMFAPDHDPIVEVSGGGLTTLRGMFNNLLDGSLYEGHSISSLKEMEVDPTFDDGDTKTFCDRALRASFHAVMLTMIGVKAWLPERYPDNRFVAGERGEVSIRLPFYKEVIYDEKDGTWVFNTKTDHRMCYVKEFNSLLHYLSYPEDIASSCTQEMA</sequence>
<evidence type="ECO:0000313" key="2">
    <source>
        <dbReference type="EMBL" id="KAK3757149.1"/>
    </source>
</evidence>
<accession>A0AAE0XRE1</accession>
<dbReference type="EMBL" id="JAWDGP010007766">
    <property type="protein sequence ID" value="KAK3705759.1"/>
    <property type="molecule type" value="Genomic_DNA"/>
</dbReference>
<reference evidence="1" key="1">
    <citation type="journal article" date="2023" name="G3 (Bethesda)">
        <title>A reference genome for the long-term kleptoplast-retaining sea slug Elysia crispata morphotype clarki.</title>
        <authorList>
            <person name="Eastman K.E."/>
            <person name="Pendleton A.L."/>
            <person name="Shaikh M.A."/>
            <person name="Suttiyut T."/>
            <person name="Ogas R."/>
            <person name="Tomko P."/>
            <person name="Gavelis G."/>
            <person name="Widhalm J.R."/>
            <person name="Wisecaver J.H."/>
        </authorList>
    </citation>
    <scope>NUCLEOTIDE SEQUENCE</scope>
    <source>
        <strain evidence="1">ECLA1</strain>
    </source>
</reference>
<organism evidence="1 4">
    <name type="scientific">Elysia crispata</name>
    <name type="common">lettuce slug</name>
    <dbReference type="NCBI Taxonomy" id="231223"/>
    <lineage>
        <taxon>Eukaryota</taxon>
        <taxon>Metazoa</taxon>
        <taxon>Spiralia</taxon>
        <taxon>Lophotrochozoa</taxon>
        <taxon>Mollusca</taxon>
        <taxon>Gastropoda</taxon>
        <taxon>Heterobranchia</taxon>
        <taxon>Euthyneura</taxon>
        <taxon>Panpulmonata</taxon>
        <taxon>Sacoglossa</taxon>
        <taxon>Placobranchoidea</taxon>
        <taxon>Plakobranchidae</taxon>
        <taxon>Elysia</taxon>
    </lineage>
</organism>
<proteinExistence type="predicted"/>
<evidence type="ECO:0000313" key="3">
    <source>
        <dbReference type="EMBL" id="KAK3760491.1"/>
    </source>
</evidence>
<name>A0AAE0XRE1_9GAST</name>
<dbReference type="EMBL" id="JAWDGP010004976">
    <property type="protein sequence ID" value="KAK3760491.1"/>
    <property type="molecule type" value="Genomic_DNA"/>
</dbReference>
<evidence type="ECO:0000313" key="1">
    <source>
        <dbReference type="EMBL" id="KAK3705759.1"/>
    </source>
</evidence>
<comment type="caution">
    <text evidence="1">The sequence shown here is derived from an EMBL/GenBank/DDBJ whole genome shotgun (WGS) entry which is preliminary data.</text>
</comment>